<dbReference type="InterPro" id="IPR022408">
    <property type="entry name" value="Acyl-CoA-binding_prot_CS"/>
</dbReference>
<dbReference type="InterPro" id="IPR001753">
    <property type="entry name" value="Enoyl-CoA_hydra/iso"/>
</dbReference>
<dbReference type="EMBL" id="EAAA01001712">
    <property type="status" value="NOT_ANNOTATED_CDS"/>
    <property type="molecule type" value="Genomic_DNA"/>
</dbReference>
<dbReference type="GO" id="GO:0004165">
    <property type="term" value="F:delta(3)-delta(2)-enoyl-CoA isomerase activity"/>
    <property type="evidence" value="ECO:0000318"/>
    <property type="project" value="GO_Central"/>
</dbReference>
<evidence type="ECO:0000256" key="1">
    <source>
        <dbReference type="ARBA" id="ARBA00004275"/>
    </source>
</evidence>
<dbReference type="CDD" id="cd06558">
    <property type="entry name" value="crotonase-like"/>
    <property type="match status" value="1"/>
</dbReference>
<dbReference type="EMBL" id="EAAA01001711">
    <property type="status" value="NOT_ANNOTATED_CDS"/>
    <property type="molecule type" value="Genomic_DNA"/>
</dbReference>
<dbReference type="InterPro" id="IPR051053">
    <property type="entry name" value="ECH/Chromodomain_protein"/>
</dbReference>
<dbReference type="GO" id="GO:0000062">
    <property type="term" value="F:fatty-acyl-CoA binding"/>
    <property type="evidence" value="ECO:0007669"/>
    <property type="project" value="InterPro"/>
</dbReference>
<evidence type="ECO:0000256" key="2">
    <source>
        <dbReference type="ARBA" id="ARBA00023140"/>
    </source>
</evidence>
<dbReference type="InterPro" id="IPR029045">
    <property type="entry name" value="ClpP/crotonase-like_dom_sf"/>
</dbReference>
<sequence>MLIAQKLSRKYRCIGCVVAIHMYFLKYQSCRMLSSKVDGDFETAKQRLNTLKQEPGNDVKLQIYALFKQATIGANNTKRPGTFNFVGQAKWNAWNDLGPMSKDEAKEEYVKIVKDLSDAEGEAEEEVGDVSSSTDYQNLIVTKQNNYTKIVLNRPTKKNALTREMYEEIIVALNEAGKDDTAVTVMTGAGDYYCSGNDLGNFMVIKPEEMHQVAKESGDLLRRYVNAYIDFPKPLVAAINGPAIGVSVTALGLFDLVLASENATFSTPFSRLGQSPEGCSSYTFPKIMGHAKACDMMLFNNKLTATEAKECGLVTKIFPKESFETDVMSQVEAIAKLPVKSLIYSKALMRDPELDLLHKVNEAECDRLVERWPSEDCINAIMKFFQEKNK</sequence>
<keyword evidence="6" id="KW-1185">Reference proteome</keyword>
<evidence type="ECO:0000313" key="5">
    <source>
        <dbReference type="Ensembl" id="ENSCINP00000011768.3"/>
    </source>
</evidence>
<evidence type="ECO:0000313" key="6">
    <source>
        <dbReference type="Proteomes" id="UP000008144"/>
    </source>
</evidence>
<proteinExistence type="predicted"/>
<protein>
    <recommendedName>
        <fullName evidence="4">ACB domain-containing protein</fullName>
    </recommendedName>
</protein>
<dbReference type="InterPro" id="IPR000582">
    <property type="entry name" value="Acyl-CoA-binding_protein"/>
</dbReference>
<reference evidence="5" key="3">
    <citation type="submission" date="2025-08" db="UniProtKB">
        <authorList>
            <consortium name="Ensembl"/>
        </authorList>
    </citation>
    <scope>IDENTIFICATION</scope>
</reference>
<reference evidence="6" key="1">
    <citation type="journal article" date="2002" name="Science">
        <title>The draft genome of Ciona intestinalis: insights into chordate and vertebrate origins.</title>
        <authorList>
            <person name="Dehal P."/>
            <person name="Satou Y."/>
            <person name="Campbell R.K."/>
            <person name="Chapman J."/>
            <person name="Degnan B."/>
            <person name="De Tomaso A."/>
            <person name="Davidson B."/>
            <person name="Di Gregorio A."/>
            <person name="Gelpke M."/>
            <person name="Goodstein D.M."/>
            <person name="Harafuji N."/>
            <person name="Hastings K.E."/>
            <person name="Ho I."/>
            <person name="Hotta K."/>
            <person name="Huang W."/>
            <person name="Kawashima T."/>
            <person name="Lemaire P."/>
            <person name="Martinez D."/>
            <person name="Meinertzhagen I.A."/>
            <person name="Necula S."/>
            <person name="Nonaka M."/>
            <person name="Putnam N."/>
            <person name="Rash S."/>
            <person name="Saiga H."/>
            <person name="Satake M."/>
            <person name="Terry A."/>
            <person name="Yamada L."/>
            <person name="Wang H.G."/>
            <person name="Awazu S."/>
            <person name="Azumi K."/>
            <person name="Boore J."/>
            <person name="Branno M."/>
            <person name="Chin-Bow S."/>
            <person name="DeSantis R."/>
            <person name="Doyle S."/>
            <person name="Francino P."/>
            <person name="Keys D.N."/>
            <person name="Haga S."/>
            <person name="Hayashi H."/>
            <person name="Hino K."/>
            <person name="Imai K.S."/>
            <person name="Inaba K."/>
            <person name="Kano S."/>
            <person name="Kobayashi K."/>
            <person name="Kobayashi M."/>
            <person name="Lee B.I."/>
            <person name="Makabe K.W."/>
            <person name="Manohar C."/>
            <person name="Matassi G."/>
            <person name="Medina M."/>
            <person name="Mochizuki Y."/>
            <person name="Mount S."/>
            <person name="Morishita T."/>
            <person name="Miura S."/>
            <person name="Nakayama A."/>
            <person name="Nishizaka S."/>
            <person name="Nomoto H."/>
            <person name="Ohta F."/>
            <person name="Oishi K."/>
            <person name="Rigoutsos I."/>
            <person name="Sano M."/>
            <person name="Sasaki A."/>
            <person name="Sasakura Y."/>
            <person name="Shoguchi E."/>
            <person name="Shin-i T."/>
            <person name="Spagnuolo A."/>
            <person name="Stainier D."/>
            <person name="Suzuki M.M."/>
            <person name="Tassy O."/>
            <person name="Takatori N."/>
            <person name="Tokuoka M."/>
            <person name="Yagi K."/>
            <person name="Yoshizaki F."/>
            <person name="Wada S."/>
            <person name="Zhang C."/>
            <person name="Hyatt P.D."/>
            <person name="Larimer F."/>
            <person name="Detter C."/>
            <person name="Doggett N."/>
            <person name="Glavina T."/>
            <person name="Hawkins T."/>
            <person name="Richardson P."/>
            <person name="Lucas S."/>
            <person name="Kohara Y."/>
            <person name="Levine M."/>
            <person name="Satoh N."/>
            <person name="Rokhsar D.S."/>
        </authorList>
    </citation>
    <scope>NUCLEOTIDE SEQUENCE [LARGE SCALE GENOMIC DNA]</scope>
</reference>
<organism evidence="5 6">
    <name type="scientific">Ciona intestinalis</name>
    <name type="common">Transparent sea squirt</name>
    <name type="synonym">Ascidia intestinalis</name>
    <dbReference type="NCBI Taxonomy" id="7719"/>
    <lineage>
        <taxon>Eukaryota</taxon>
        <taxon>Metazoa</taxon>
        <taxon>Chordata</taxon>
        <taxon>Tunicata</taxon>
        <taxon>Ascidiacea</taxon>
        <taxon>Phlebobranchia</taxon>
        <taxon>Cionidae</taxon>
        <taxon>Ciona</taxon>
    </lineage>
</organism>
<dbReference type="InterPro" id="IPR035984">
    <property type="entry name" value="Acyl-CoA-binding_sf"/>
</dbReference>
<dbReference type="InParanoid" id="F6XBY1"/>
<dbReference type="GO" id="GO:0005777">
    <property type="term" value="C:peroxisome"/>
    <property type="evidence" value="ECO:0000318"/>
    <property type="project" value="GO_Central"/>
</dbReference>
<accession>F6XBY1</accession>
<dbReference type="InterPro" id="IPR014352">
    <property type="entry name" value="FERM/acyl-CoA-bd_prot_sf"/>
</dbReference>
<dbReference type="GO" id="GO:0005739">
    <property type="term" value="C:mitochondrion"/>
    <property type="evidence" value="ECO:0000318"/>
    <property type="project" value="GO_Central"/>
</dbReference>
<dbReference type="SUPFAM" id="SSF47027">
    <property type="entry name" value="Acyl-CoA binding protein"/>
    <property type="match status" value="1"/>
</dbReference>
<keyword evidence="3" id="KW-0413">Isomerase</keyword>
<dbReference type="InterPro" id="IPR014748">
    <property type="entry name" value="Enoyl-CoA_hydra_C"/>
</dbReference>
<dbReference type="Gene3D" id="1.10.12.10">
    <property type="entry name" value="Lyase 2-enoyl-coa Hydratase, Chain A, domain 2"/>
    <property type="match status" value="1"/>
</dbReference>
<dbReference type="GeneTree" id="ENSGT00940000155105"/>
<keyword evidence="2" id="KW-0576">Peroxisome</keyword>
<dbReference type="Gene3D" id="3.90.226.10">
    <property type="entry name" value="2-enoyl-CoA Hydratase, Chain A, domain 1"/>
    <property type="match status" value="1"/>
</dbReference>
<evidence type="ECO:0000256" key="3">
    <source>
        <dbReference type="ARBA" id="ARBA00023235"/>
    </source>
</evidence>
<reference evidence="5" key="4">
    <citation type="submission" date="2025-09" db="UniProtKB">
        <authorList>
            <consortium name="Ensembl"/>
        </authorList>
    </citation>
    <scope>IDENTIFICATION</scope>
</reference>
<comment type="subcellular location">
    <subcellularLocation>
        <location evidence="1">Peroxisome</location>
    </subcellularLocation>
</comment>
<dbReference type="AlphaFoldDB" id="F6XBY1"/>
<dbReference type="SUPFAM" id="SSF52096">
    <property type="entry name" value="ClpP/crotonase"/>
    <property type="match status" value="1"/>
</dbReference>
<dbReference type="HOGENOM" id="CLU_009834_7_2_1"/>
<dbReference type="Pfam" id="PF00887">
    <property type="entry name" value="ACBP"/>
    <property type="match status" value="1"/>
</dbReference>
<feature type="domain" description="ACB" evidence="4">
    <location>
        <begin position="37"/>
        <end position="122"/>
    </location>
</feature>
<reference evidence="5" key="2">
    <citation type="journal article" date="2008" name="Genome Biol.">
        <title>Improved genome assembly and evidence-based global gene model set for the chordate Ciona intestinalis: new insight into intron and operon populations.</title>
        <authorList>
            <person name="Satou Y."/>
            <person name="Mineta K."/>
            <person name="Ogasawara M."/>
            <person name="Sasakura Y."/>
            <person name="Shoguchi E."/>
            <person name="Ueno K."/>
            <person name="Yamada L."/>
            <person name="Matsumoto J."/>
            <person name="Wasserscheid J."/>
            <person name="Dewar K."/>
            <person name="Wiley G.B."/>
            <person name="Macmil S.L."/>
            <person name="Roe B.A."/>
            <person name="Zeller R.W."/>
            <person name="Hastings K.E."/>
            <person name="Lemaire P."/>
            <person name="Lindquist E."/>
            <person name="Endo T."/>
            <person name="Hotta K."/>
            <person name="Inaba K."/>
        </authorList>
    </citation>
    <scope>NUCLEOTIDE SEQUENCE [LARGE SCALE GENOMIC DNA]</scope>
    <source>
        <strain evidence="5">wild type</strain>
    </source>
</reference>
<dbReference type="STRING" id="7719.ENSCINP00000011768"/>
<dbReference type="PROSITE" id="PS00880">
    <property type="entry name" value="ACB_1"/>
    <property type="match status" value="1"/>
</dbReference>
<dbReference type="PANTHER" id="PTHR43684:SF1">
    <property type="entry name" value="ENOYL-COA DELTA ISOMERASE 2"/>
    <property type="match status" value="1"/>
</dbReference>
<dbReference type="Gene3D" id="1.20.80.10">
    <property type="match status" value="1"/>
</dbReference>
<name>F6XBY1_CIOIN</name>
<dbReference type="PANTHER" id="PTHR43684">
    <property type="match status" value="1"/>
</dbReference>
<dbReference type="FunCoup" id="F6XBY1">
    <property type="interactions" value="290"/>
</dbReference>
<dbReference type="OMA" id="LHCDFVY"/>
<dbReference type="PROSITE" id="PS51228">
    <property type="entry name" value="ACB_2"/>
    <property type="match status" value="1"/>
</dbReference>
<dbReference type="Pfam" id="PF00378">
    <property type="entry name" value="ECH_1"/>
    <property type="match status" value="1"/>
</dbReference>
<evidence type="ECO:0000259" key="4">
    <source>
        <dbReference type="PROSITE" id="PS51228"/>
    </source>
</evidence>
<dbReference type="Proteomes" id="UP000008144">
    <property type="component" value="Chromosome 3"/>
</dbReference>
<dbReference type="Ensembl" id="ENSCINT00000011768.3">
    <property type="protein sequence ID" value="ENSCINP00000011768.3"/>
    <property type="gene ID" value="ENSCING00000005691.3"/>
</dbReference>
<dbReference type="PRINTS" id="PR00689">
    <property type="entry name" value="ACOABINDINGP"/>
</dbReference>